<dbReference type="Pfam" id="PF13673">
    <property type="entry name" value="Acetyltransf_10"/>
    <property type="match status" value="1"/>
</dbReference>
<dbReference type="Gene3D" id="3.40.630.30">
    <property type="match status" value="1"/>
</dbReference>
<dbReference type="PANTHER" id="PTHR43877">
    <property type="entry name" value="AMINOALKYLPHOSPHONATE N-ACETYLTRANSFERASE-RELATED-RELATED"/>
    <property type="match status" value="1"/>
</dbReference>
<keyword evidence="5" id="KW-1185">Reference proteome</keyword>
<dbReference type="CDD" id="cd04301">
    <property type="entry name" value="NAT_SF"/>
    <property type="match status" value="1"/>
</dbReference>
<dbReference type="EMBL" id="JBFNQN010000011">
    <property type="protein sequence ID" value="MEW9266321.1"/>
    <property type="molecule type" value="Genomic_DNA"/>
</dbReference>
<evidence type="ECO:0000259" key="3">
    <source>
        <dbReference type="PROSITE" id="PS51186"/>
    </source>
</evidence>
<keyword evidence="1 4" id="KW-0808">Transferase</keyword>
<dbReference type="Proteomes" id="UP001555826">
    <property type="component" value="Unassembled WGS sequence"/>
</dbReference>
<feature type="domain" description="N-acetyltransferase" evidence="3">
    <location>
        <begin position="6"/>
        <end position="164"/>
    </location>
</feature>
<name>A0ABV3P9J7_9ACTN</name>
<evidence type="ECO:0000256" key="1">
    <source>
        <dbReference type="ARBA" id="ARBA00022679"/>
    </source>
</evidence>
<protein>
    <submittedName>
        <fullName evidence="4">GNAT family N-acetyltransferase</fullName>
        <ecNumber evidence="4">2.3.1.-</ecNumber>
    </submittedName>
</protein>
<dbReference type="GO" id="GO:0016746">
    <property type="term" value="F:acyltransferase activity"/>
    <property type="evidence" value="ECO:0007669"/>
    <property type="project" value="UniProtKB-KW"/>
</dbReference>
<gene>
    <name evidence="4" type="ORF">AB1207_16335</name>
</gene>
<reference evidence="4 5" key="1">
    <citation type="submission" date="2024-07" db="EMBL/GenBank/DDBJ databases">
        <authorList>
            <person name="Thanompreechachai J."/>
            <person name="Duangmal K."/>
        </authorList>
    </citation>
    <scope>NUCLEOTIDE SEQUENCE [LARGE SCALE GENOMIC DNA]</scope>
    <source>
        <strain evidence="4 5">KCTC 19886</strain>
    </source>
</reference>
<evidence type="ECO:0000256" key="2">
    <source>
        <dbReference type="ARBA" id="ARBA00023315"/>
    </source>
</evidence>
<evidence type="ECO:0000313" key="4">
    <source>
        <dbReference type="EMBL" id="MEW9266321.1"/>
    </source>
</evidence>
<dbReference type="EC" id="2.3.1.-" evidence="4"/>
<proteinExistence type="predicted"/>
<organism evidence="4 5">
    <name type="scientific">Kineococcus endophyticus</name>
    <dbReference type="NCBI Taxonomy" id="1181883"/>
    <lineage>
        <taxon>Bacteria</taxon>
        <taxon>Bacillati</taxon>
        <taxon>Actinomycetota</taxon>
        <taxon>Actinomycetes</taxon>
        <taxon>Kineosporiales</taxon>
        <taxon>Kineosporiaceae</taxon>
        <taxon>Kineococcus</taxon>
    </lineage>
</organism>
<comment type="caution">
    <text evidence="4">The sequence shown here is derived from an EMBL/GenBank/DDBJ whole genome shotgun (WGS) entry which is preliminary data.</text>
</comment>
<accession>A0ABV3P9J7</accession>
<dbReference type="InterPro" id="IPR000182">
    <property type="entry name" value="GNAT_dom"/>
</dbReference>
<evidence type="ECO:0000313" key="5">
    <source>
        <dbReference type="Proteomes" id="UP001555826"/>
    </source>
</evidence>
<dbReference type="PROSITE" id="PS51186">
    <property type="entry name" value="GNAT"/>
    <property type="match status" value="1"/>
</dbReference>
<dbReference type="SUPFAM" id="SSF55729">
    <property type="entry name" value="Acyl-CoA N-acyltransferases (Nat)"/>
    <property type="match status" value="1"/>
</dbReference>
<sequence length="165" mass="17474">MTAGGVRVRPAVDGDAGELLTVQRAAFVAEAQRYGDPFLPPMREDLDAVRAVLTDPAVVVLVAATASGRLVGGVRVRLDGDVGHVGRLAVAPDRQREGIGTALLTALEEALPPSVHRLALFTGGRSTATVARYERAGYVRVQREPSVDDRGVPLAHLEKELRPPA</sequence>
<dbReference type="InterPro" id="IPR050832">
    <property type="entry name" value="Bact_Acetyltransf"/>
</dbReference>
<dbReference type="InterPro" id="IPR016181">
    <property type="entry name" value="Acyl_CoA_acyltransferase"/>
</dbReference>
<keyword evidence="2 4" id="KW-0012">Acyltransferase</keyword>